<evidence type="ECO:0000256" key="5">
    <source>
        <dbReference type="ARBA" id="ARBA00023163"/>
    </source>
</evidence>
<evidence type="ECO:0000256" key="2">
    <source>
        <dbReference type="ARBA" id="ARBA00010289"/>
    </source>
</evidence>
<comment type="similarity">
    <text evidence="2">Belongs to the Mediator complex subunit 12 family.</text>
</comment>
<dbReference type="GO" id="GO:0016592">
    <property type="term" value="C:mediator complex"/>
    <property type="evidence" value="ECO:0007669"/>
    <property type="project" value="InterPro"/>
</dbReference>
<dbReference type="GO" id="GO:0006357">
    <property type="term" value="P:regulation of transcription by RNA polymerase II"/>
    <property type="evidence" value="ECO:0007669"/>
    <property type="project" value="InterPro"/>
</dbReference>
<gene>
    <name evidence="10" type="primary">srb8</name>
    <name evidence="10" type="ORF">SOMG_00308</name>
</gene>
<dbReference type="GO" id="GO:0003712">
    <property type="term" value="F:transcription coregulator activity"/>
    <property type="evidence" value="ECO:0007669"/>
    <property type="project" value="InterPro"/>
</dbReference>
<dbReference type="AlphaFoldDB" id="A0AAE9W827"/>
<evidence type="ECO:0000256" key="8">
    <source>
        <dbReference type="SAM" id="MobiDB-lite"/>
    </source>
</evidence>
<sequence>MSHKEHISASDESNSASTAISELDVRSNPESLLDYLANREEIPDKRLYDEKTDAQSFSSVEAISKGHVYTTYVENERGSAALSVKNHLKNPVAFQNLHRFSKTLLSSQASIPINIPFARCDPPPRVRLSETRKTAWLQDLANDNICLSELSKKIPHGVWGKDIIQLVLDFRVPLPRAIWFIRCAGTNEIRSFFKKYPNSASKDWVLLWTDVIGDFLLNFFTNHLGDDVQAFSSNFIYVNRLFGRLLIEKLIIPSFFISKVISLIPNLPMHVYPLIITFLDYFSVTIFRDTSIIKNCVAGLLPFLLIMYESPSIDLELKRSVLNKAADFLYRLASVNWAGFFFFEEWEVLYPILSIIWKPNKSHNSLLSILNDLNIRAICLVDASASPIRFMRTLSSFKPFLSAHSFAKKLLHYSFTEIIAFFFRWSIYSKSQIPEHRFCIFLSILQFYNVTPNLATNLVLNSLFQISSVSNEESFMVAQLLNCLSLNGYFMFSGYIARLAAMGYLRESMLMADSMDVQRQIILHLPLFQISQQVRSKLNYILARGSYIIDYDQCCSYIEQFRKSPSSFAFKKGESFSIIVYTLLQTFSVCENSIYINFMVLFYIYHYCMLKEFFDCVIYTLSKPHIRYSVLLLFVKAFPNIVMDKQVIDHIRLSKPESLIEGYLLHEIKHLYQLDFDFSLKTPEDESLCREMQDLLGSDSFSTGPFGEDFKPYKALNSLFEDFFKADDDDSNFALTNSLIIMKKHLALTENYSCFTSYIADRITVEQANYSVFITKLLELYGNNVFTIGDLWTITNRLSETYEEGMKGHIVDIFMSAIFVDERNLKMVHLFNCLLWDARKLSIGLEFLKFLIQHCSKSELNLKCIWNILRSLDFHEIIWVVPEKELLRRIMEKYLSFPFHGMINENLIKQILELDEFVAQMYAAWLTTLTREELGDVSEDVMENILMAGFIEKGFHSWYVICLGLPNTLKIFQRVLLYSVNRNLGLPSHFLSFLSTITEHIVHKRPDEVFIIKFKESLQNLFHILKEQVLGAEDENDSLTARLRCFSQLVLQFHNYLDRDESVESLRTLSTKNYVYKNQSLFDLMAFIIDNVKSQPLYEDETSICFNAWTTIECGSFSSNLPEALKEFNPRKAGLEISIW</sequence>
<dbReference type="PANTHER" id="PTHR46567">
    <property type="entry name" value="MEDIATOR OF RNA POLYMERASE II TRANSCRIPTION SUBUNIT 12"/>
    <property type="match status" value="1"/>
</dbReference>
<name>A0AAE9W827_9SCHI</name>
<dbReference type="InterPro" id="IPR019035">
    <property type="entry name" value="Mediator_Med12"/>
</dbReference>
<accession>A0AAE9W827</accession>
<proteinExistence type="inferred from homology"/>
<reference evidence="10 11" key="1">
    <citation type="journal article" date="2023" name="G3 (Bethesda)">
        <title>A high-quality reference genome for the fission yeast Schizosaccharomyces osmophilus.</title>
        <authorList>
            <person name="Jia G.S."/>
            <person name="Zhang W.C."/>
            <person name="Liang Y."/>
            <person name="Liu X.H."/>
            <person name="Rhind N."/>
            <person name="Pidoux A."/>
            <person name="Brysch-Herzberg M."/>
            <person name="Du L.L."/>
        </authorList>
    </citation>
    <scope>NUCLEOTIDE SEQUENCE [LARGE SCALE GENOMIC DNA]</scope>
    <source>
        <strain evidence="10 11">CBS 15793</strain>
    </source>
</reference>
<feature type="region of interest" description="Disordered" evidence="8">
    <location>
        <begin position="1"/>
        <end position="23"/>
    </location>
</feature>
<dbReference type="RefSeq" id="XP_056034854.1">
    <property type="nucleotide sequence ID" value="XM_056179102.1"/>
</dbReference>
<keyword evidence="4" id="KW-0805">Transcription regulation</keyword>
<dbReference type="GeneID" id="80873791"/>
<dbReference type="PANTHER" id="PTHR46567:SF1">
    <property type="entry name" value="MEDIATOR OF RNA POLYMERASE II TRANSCRIPTION SUBUNIT 12"/>
    <property type="match status" value="1"/>
</dbReference>
<keyword evidence="11" id="KW-1185">Reference proteome</keyword>
<organism evidence="10 11">
    <name type="scientific">Schizosaccharomyces osmophilus</name>
    <dbReference type="NCBI Taxonomy" id="2545709"/>
    <lineage>
        <taxon>Eukaryota</taxon>
        <taxon>Fungi</taxon>
        <taxon>Dikarya</taxon>
        <taxon>Ascomycota</taxon>
        <taxon>Taphrinomycotina</taxon>
        <taxon>Schizosaccharomycetes</taxon>
        <taxon>Schizosaccharomycetales</taxon>
        <taxon>Schizosaccharomycetaceae</taxon>
        <taxon>Schizosaccharomyces</taxon>
    </lineage>
</organism>
<dbReference type="SMART" id="SM01281">
    <property type="entry name" value="Med12"/>
    <property type="match status" value="1"/>
</dbReference>
<evidence type="ECO:0000259" key="9">
    <source>
        <dbReference type="SMART" id="SM01281"/>
    </source>
</evidence>
<evidence type="ECO:0000256" key="3">
    <source>
        <dbReference type="ARBA" id="ARBA00019622"/>
    </source>
</evidence>
<protein>
    <recommendedName>
        <fullName evidence="3">Mediator of RNA polymerase II transcription subunit 12</fullName>
    </recommendedName>
    <alternativeName>
        <fullName evidence="7">Mediator complex subunit 12</fullName>
    </alternativeName>
</protein>
<dbReference type="Proteomes" id="UP001212411">
    <property type="component" value="Chromosome 1"/>
</dbReference>
<evidence type="ECO:0000313" key="11">
    <source>
        <dbReference type="Proteomes" id="UP001212411"/>
    </source>
</evidence>
<feature type="compositionally biased region" description="Polar residues" evidence="8">
    <location>
        <begin position="10"/>
        <end position="20"/>
    </location>
</feature>
<dbReference type="KEGG" id="som:SOMG_00308"/>
<evidence type="ECO:0000313" key="10">
    <source>
        <dbReference type="EMBL" id="WBW70611.1"/>
    </source>
</evidence>
<feature type="domain" description="Mediator complex subunit Med12" evidence="9">
    <location>
        <begin position="119"/>
        <end position="182"/>
    </location>
</feature>
<evidence type="ECO:0000256" key="6">
    <source>
        <dbReference type="ARBA" id="ARBA00023242"/>
    </source>
</evidence>
<dbReference type="EMBL" id="CP115611">
    <property type="protein sequence ID" value="WBW70611.1"/>
    <property type="molecule type" value="Genomic_DNA"/>
</dbReference>
<keyword evidence="5" id="KW-0804">Transcription</keyword>
<dbReference type="Pfam" id="PF09497">
    <property type="entry name" value="Med12"/>
    <property type="match status" value="1"/>
</dbReference>
<evidence type="ECO:0000256" key="1">
    <source>
        <dbReference type="ARBA" id="ARBA00004123"/>
    </source>
</evidence>
<evidence type="ECO:0000256" key="7">
    <source>
        <dbReference type="ARBA" id="ARBA00032010"/>
    </source>
</evidence>
<comment type="subcellular location">
    <subcellularLocation>
        <location evidence="1">Nucleus</location>
    </subcellularLocation>
</comment>
<evidence type="ECO:0000256" key="4">
    <source>
        <dbReference type="ARBA" id="ARBA00023015"/>
    </source>
</evidence>
<keyword evidence="6" id="KW-0539">Nucleus</keyword>